<dbReference type="InterPro" id="IPR011009">
    <property type="entry name" value="Kinase-like_dom_sf"/>
</dbReference>
<dbReference type="Proteomes" id="UP000799766">
    <property type="component" value="Unassembled WGS sequence"/>
</dbReference>
<dbReference type="OrthoDB" id="25129at2759"/>
<dbReference type="Gene3D" id="3.30.200.20">
    <property type="entry name" value="Phosphorylase Kinase, domain 1"/>
    <property type="match status" value="1"/>
</dbReference>
<feature type="domain" description="Aminoglycoside phosphotransferase" evidence="1">
    <location>
        <begin position="21"/>
        <end position="260"/>
    </location>
</feature>
<evidence type="ECO:0000313" key="3">
    <source>
        <dbReference type="Proteomes" id="UP000799766"/>
    </source>
</evidence>
<dbReference type="Pfam" id="PF01636">
    <property type="entry name" value="APH"/>
    <property type="match status" value="1"/>
</dbReference>
<dbReference type="InterPro" id="IPR002575">
    <property type="entry name" value="Aminoglycoside_PTrfase"/>
</dbReference>
<dbReference type="Gene3D" id="3.90.1200.10">
    <property type="match status" value="1"/>
</dbReference>
<name>A0A6A6NZ27_9PEZI</name>
<reference evidence="2" key="1">
    <citation type="journal article" date="2020" name="Stud. Mycol.">
        <title>101 Dothideomycetes genomes: a test case for predicting lifestyles and emergence of pathogens.</title>
        <authorList>
            <person name="Haridas S."/>
            <person name="Albert R."/>
            <person name="Binder M."/>
            <person name="Bloem J."/>
            <person name="Labutti K."/>
            <person name="Salamov A."/>
            <person name="Andreopoulos B."/>
            <person name="Baker S."/>
            <person name="Barry K."/>
            <person name="Bills G."/>
            <person name="Bluhm B."/>
            <person name="Cannon C."/>
            <person name="Castanera R."/>
            <person name="Culley D."/>
            <person name="Daum C."/>
            <person name="Ezra D."/>
            <person name="Gonzalez J."/>
            <person name="Henrissat B."/>
            <person name="Kuo A."/>
            <person name="Liang C."/>
            <person name="Lipzen A."/>
            <person name="Lutzoni F."/>
            <person name="Magnuson J."/>
            <person name="Mondo S."/>
            <person name="Nolan M."/>
            <person name="Ohm R."/>
            <person name="Pangilinan J."/>
            <person name="Park H.-J."/>
            <person name="Ramirez L."/>
            <person name="Alfaro M."/>
            <person name="Sun H."/>
            <person name="Tritt A."/>
            <person name="Yoshinaga Y."/>
            <person name="Zwiers L.-H."/>
            <person name="Turgeon B."/>
            <person name="Goodwin S."/>
            <person name="Spatafora J."/>
            <person name="Crous P."/>
            <person name="Grigoriev I."/>
        </authorList>
    </citation>
    <scope>NUCLEOTIDE SEQUENCE</scope>
    <source>
        <strain evidence="2">ATCC 16933</strain>
    </source>
</reference>
<sequence>MITTAQLREYLDASGVEYTSVAPLDGGTANFVWRFEYENGGTAIVKHAEPFVKDNRAIAFPAERMDVEAMVLSSLPPVLAPADAVRMPAVHRYDAANHVLTMDDGGARTLKEAYTSLDVKPFGDALGKWLASLHEATPEHDLGEGGNLAARAIYRYSYAHLAGALEAFGQDVGLGGRVDSEFGSLLQSDDEVVCHGDFWPGNVLIGADCKMTIVDWEMVRRGCGATDVAQFAAEAFLLDKFRGEKGLLPAFLSAYRAAAGKPSREFFKRVAIHFGTHVAFWPTRVRWGTREETAECVRLGAYVLQHALDDDWTWFEQGVLTALRP</sequence>
<proteinExistence type="predicted"/>
<keyword evidence="2" id="KW-0418">Kinase</keyword>
<keyword evidence="2" id="KW-0808">Transferase</keyword>
<gene>
    <name evidence="2" type="ORF">BDY21DRAFT_371848</name>
</gene>
<dbReference type="AlphaFoldDB" id="A0A6A6NZ27"/>
<dbReference type="SUPFAM" id="SSF56112">
    <property type="entry name" value="Protein kinase-like (PK-like)"/>
    <property type="match status" value="1"/>
</dbReference>
<protein>
    <submittedName>
        <fullName evidence="2">Kinase-like domain-containing protein</fullName>
    </submittedName>
</protein>
<evidence type="ECO:0000313" key="2">
    <source>
        <dbReference type="EMBL" id="KAF2457000.1"/>
    </source>
</evidence>
<evidence type="ECO:0000259" key="1">
    <source>
        <dbReference type="Pfam" id="PF01636"/>
    </source>
</evidence>
<dbReference type="GO" id="GO:0016301">
    <property type="term" value="F:kinase activity"/>
    <property type="evidence" value="ECO:0007669"/>
    <property type="project" value="UniProtKB-KW"/>
</dbReference>
<keyword evidence="3" id="KW-1185">Reference proteome</keyword>
<organism evidence="2 3">
    <name type="scientific">Lineolata rhizophorae</name>
    <dbReference type="NCBI Taxonomy" id="578093"/>
    <lineage>
        <taxon>Eukaryota</taxon>
        <taxon>Fungi</taxon>
        <taxon>Dikarya</taxon>
        <taxon>Ascomycota</taxon>
        <taxon>Pezizomycotina</taxon>
        <taxon>Dothideomycetes</taxon>
        <taxon>Dothideomycetes incertae sedis</taxon>
        <taxon>Lineolatales</taxon>
        <taxon>Lineolataceae</taxon>
        <taxon>Lineolata</taxon>
    </lineage>
</organism>
<dbReference type="EMBL" id="MU001681">
    <property type="protein sequence ID" value="KAF2457000.1"/>
    <property type="molecule type" value="Genomic_DNA"/>
</dbReference>
<accession>A0A6A6NZ27</accession>